<dbReference type="EMBL" id="BK015460">
    <property type="protein sequence ID" value="DAE08001.1"/>
    <property type="molecule type" value="Genomic_DNA"/>
</dbReference>
<protein>
    <submittedName>
        <fullName evidence="1">Uncharacterized protein</fullName>
    </submittedName>
</protein>
<name>A0A8S5PNJ9_9CAUD</name>
<proteinExistence type="predicted"/>
<reference evidence="1" key="1">
    <citation type="journal article" date="2021" name="Proc. Natl. Acad. Sci. U.S.A.">
        <title>A Catalog of Tens of Thousands of Viruses from Human Metagenomes Reveals Hidden Associations with Chronic Diseases.</title>
        <authorList>
            <person name="Tisza M.J."/>
            <person name="Buck C.B."/>
        </authorList>
    </citation>
    <scope>NUCLEOTIDE SEQUENCE</scope>
    <source>
        <strain evidence="1">CtbLB3</strain>
    </source>
</reference>
<dbReference type="InterPro" id="IPR021508">
    <property type="entry name" value="Gp17-like"/>
</dbReference>
<accession>A0A8S5PNJ9</accession>
<dbReference type="Pfam" id="PF11367">
    <property type="entry name" value="Tail_completion_gp17"/>
    <property type="match status" value="1"/>
</dbReference>
<organism evidence="1">
    <name type="scientific">Siphoviridae sp. ctbLB3</name>
    <dbReference type="NCBI Taxonomy" id="2825565"/>
    <lineage>
        <taxon>Viruses</taxon>
        <taxon>Duplodnaviria</taxon>
        <taxon>Heunggongvirae</taxon>
        <taxon>Uroviricota</taxon>
        <taxon>Caudoviricetes</taxon>
    </lineage>
</organism>
<sequence>MTAEQQIYALLSPLLGVFPEHLPNNTPLPALFYQRIGGQKRSTNCGYDEEPEIRLTLFAPYPKERADLVAQIKAVCTAAGLEQDNPTQYSFDYATKAHVAIWSYRVDE</sequence>
<evidence type="ECO:0000313" key="1">
    <source>
        <dbReference type="EMBL" id="DAE08001.1"/>
    </source>
</evidence>